<dbReference type="Pfam" id="PF05368">
    <property type="entry name" value="NmrA"/>
    <property type="match status" value="1"/>
</dbReference>
<dbReference type="SUPFAM" id="SSF51735">
    <property type="entry name" value="NAD(P)-binding Rossmann-fold domains"/>
    <property type="match status" value="1"/>
</dbReference>
<dbReference type="RefSeq" id="WP_023175627.1">
    <property type="nucleotide sequence ID" value="NC_022600.1"/>
</dbReference>
<organism evidence="2 3">
    <name type="scientific">Gloeobacter kilaueensis (strain ATCC BAA-2537 / CCAP 1431/1 / ULC 316 / JS1)</name>
    <dbReference type="NCBI Taxonomy" id="1183438"/>
    <lineage>
        <taxon>Bacteria</taxon>
        <taxon>Bacillati</taxon>
        <taxon>Cyanobacteriota</taxon>
        <taxon>Cyanophyceae</taxon>
        <taxon>Gloeobacterales</taxon>
        <taxon>Gloeobacteraceae</taxon>
        <taxon>Gloeobacter</taxon>
    </lineage>
</organism>
<dbReference type="PATRIC" id="fig|1183438.3.peg.3979"/>
<sequence length="285" mass="30113">MILITGATGVVGSELVRLLAARGVTVRAFVRSQAAAKSLAALPGVELAVGTFEDTASVEAALGGVERAFLLTPSSERSEAQQLAFIETARRIGLAHIVKLSQFAAAEDSPVRFLRYHAIAERAIKSAGLAYTFLRPNLFMQGLLGFRDSIVQKGEFYAPAGEAKVSIVDVRDIAEVAAAALTQPGHEGKIYDLTGPEALTHTEAAAILSGATGRPVTFVDVPPEAMREAVLAGGMGPWQAEGLVEDYAHYRRGEAAAVASGVQEATGRPPRSFATFARDYSQAFR</sequence>
<dbReference type="EMBL" id="CP003587">
    <property type="protein sequence ID" value="AGY60287.1"/>
    <property type="molecule type" value="Genomic_DNA"/>
</dbReference>
<reference evidence="2 3" key="1">
    <citation type="journal article" date="2013" name="PLoS ONE">
        <title>Cultivation and Complete Genome Sequencing of Gloeobacter kilaueensis sp. nov., from a Lava Cave in Kilauea Caldera, Hawai'i.</title>
        <authorList>
            <person name="Saw J.H."/>
            <person name="Schatz M."/>
            <person name="Brown M.V."/>
            <person name="Kunkel D.D."/>
            <person name="Foster J.S."/>
            <person name="Shick H."/>
            <person name="Christensen S."/>
            <person name="Hou S."/>
            <person name="Wan X."/>
            <person name="Donachie S.P."/>
        </authorList>
    </citation>
    <scope>NUCLEOTIDE SEQUENCE [LARGE SCALE GENOMIC DNA]</scope>
    <source>
        <strain evidence="3">JS</strain>
    </source>
</reference>
<dbReference type="PANTHER" id="PTHR43162:SF1">
    <property type="entry name" value="PRESTALK A DIFFERENTIATION PROTEIN A"/>
    <property type="match status" value="1"/>
</dbReference>
<keyword evidence="3" id="KW-1185">Reference proteome</keyword>
<dbReference type="AlphaFoldDB" id="U5QMR0"/>
<evidence type="ECO:0000313" key="3">
    <source>
        <dbReference type="Proteomes" id="UP000017396"/>
    </source>
</evidence>
<dbReference type="Proteomes" id="UP000017396">
    <property type="component" value="Chromosome"/>
</dbReference>
<protein>
    <submittedName>
        <fullName evidence="2">NmrA family protein</fullName>
    </submittedName>
</protein>
<dbReference type="Gene3D" id="3.90.25.10">
    <property type="entry name" value="UDP-galactose 4-epimerase, domain 1"/>
    <property type="match status" value="1"/>
</dbReference>
<name>U5QMR0_GLOK1</name>
<dbReference type="eggNOG" id="COG0702">
    <property type="taxonomic scope" value="Bacteria"/>
</dbReference>
<dbReference type="InterPro" id="IPR008030">
    <property type="entry name" value="NmrA-like"/>
</dbReference>
<gene>
    <name evidence="2" type="primary">ycf39</name>
    <name evidence="2" type="ORF">GKIL_4041</name>
</gene>
<dbReference type="InterPro" id="IPR051604">
    <property type="entry name" value="Ergot_Alk_Oxidoreductase"/>
</dbReference>
<accession>U5QMR0</accession>
<proteinExistence type="predicted"/>
<feature type="domain" description="NmrA-like" evidence="1">
    <location>
        <begin position="2"/>
        <end position="228"/>
    </location>
</feature>
<dbReference type="PANTHER" id="PTHR43162">
    <property type="match status" value="1"/>
</dbReference>
<dbReference type="CDD" id="cd05269">
    <property type="entry name" value="TMR_SDR_a"/>
    <property type="match status" value="1"/>
</dbReference>
<dbReference type="Gene3D" id="3.40.50.720">
    <property type="entry name" value="NAD(P)-binding Rossmann-like Domain"/>
    <property type="match status" value="1"/>
</dbReference>
<dbReference type="KEGG" id="glj:GKIL_4041"/>
<dbReference type="STRING" id="1183438.GKIL_4041"/>
<evidence type="ECO:0000313" key="2">
    <source>
        <dbReference type="EMBL" id="AGY60287.1"/>
    </source>
</evidence>
<dbReference type="InterPro" id="IPR036291">
    <property type="entry name" value="NAD(P)-bd_dom_sf"/>
</dbReference>
<dbReference type="OrthoDB" id="9794300at2"/>
<evidence type="ECO:0000259" key="1">
    <source>
        <dbReference type="Pfam" id="PF05368"/>
    </source>
</evidence>
<dbReference type="HOGENOM" id="CLU_007383_10_6_3"/>